<dbReference type="FunFam" id="3.20.20.10:FF:000018">
    <property type="entry name" value="Pyridoxal phosphate homeostasis protein"/>
    <property type="match status" value="1"/>
</dbReference>
<dbReference type="PANTHER" id="PTHR10146">
    <property type="entry name" value="PROLINE SYNTHETASE CO-TRANSCRIBED BACTERIAL HOMOLOG PROTEIN"/>
    <property type="match status" value="1"/>
</dbReference>
<gene>
    <name evidence="6" type="ORF">SAMN05660313_00939</name>
</gene>
<keyword evidence="1 2" id="KW-0663">Pyridoxal phosphate</keyword>
<name>A0A1K1MV17_9FLAO</name>
<dbReference type="HAMAP" id="MF_02087">
    <property type="entry name" value="PLP_homeostasis"/>
    <property type="match status" value="1"/>
</dbReference>
<dbReference type="GO" id="GO:0030170">
    <property type="term" value="F:pyridoxal phosphate binding"/>
    <property type="evidence" value="ECO:0007669"/>
    <property type="project" value="UniProtKB-UniRule"/>
</dbReference>
<proteinExistence type="inferred from homology"/>
<protein>
    <recommendedName>
        <fullName evidence="2">Pyridoxal phosphate homeostasis protein</fullName>
        <shortName evidence="2">PLP homeostasis protein</shortName>
    </recommendedName>
</protein>
<reference evidence="7" key="1">
    <citation type="submission" date="2016-11" db="EMBL/GenBank/DDBJ databases">
        <authorList>
            <person name="Varghese N."/>
            <person name="Submissions S."/>
        </authorList>
    </citation>
    <scope>NUCLEOTIDE SEQUENCE [LARGE SCALE GENOMIC DNA]</scope>
    <source>
        <strain evidence="7">DSM 24786</strain>
    </source>
</reference>
<dbReference type="NCBIfam" id="TIGR00044">
    <property type="entry name" value="YggS family pyridoxal phosphate-dependent enzyme"/>
    <property type="match status" value="1"/>
</dbReference>
<dbReference type="PIRSF" id="PIRSF004848">
    <property type="entry name" value="YBL036c_PLPDEIII"/>
    <property type="match status" value="1"/>
</dbReference>
<evidence type="ECO:0000256" key="1">
    <source>
        <dbReference type="ARBA" id="ARBA00022898"/>
    </source>
</evidence>
<dbReference type="Proteomes" id="UP000183257">
    <property type="component" value="Unassembled WGS sequence"/>
</dbReference>
<dbReference type="InterPro" id="IPR029066">
    <property type="entry name" value="PLP-binding_barrel"/>
</dbReference>
<dbReference type="PANTHER" id="PTHR10146:SF14">
    <property type="entry name" value="PYRIDOXAL PHOSPHATE HOMEOSTASIS PROTEIN"/>
    <property type="match status" value="1"/>
</dbReference>
<dbReference type="InterPro" id="IPR011078">
    <property type="entry name" value="PyrdxlP_homeostasis"/>
</dbReference>
<dbReference type="EMBL" id="FPIY01000001">
    <property type="protein sequence ID" value="SFW26913.1"/>
    <property type="molecule type" value="Genomic_DNA"/>
</dbReference>
<dbReference type="STRING" id="76595.SAMN05660313_00939"/>
<comment type="function">
    <text evidence="2">Pyridoxal 5'-phosphate (PLP)-binding protein, which is involved in PLP homeostasis.</text>
</comment>
<dbReference type="AlphaFoldDB" id="A0A1K1MV17"/>
<organism evidence="6 7">
    <name type="scientific">Cellulophaga fucicola</name>
    <dbReference type="NCBI Taxonomy" id="76595"/>
    <lineage>
        <taxon>Bacteria</taxon>
        <taxon>Pseudomonadati</taxon>
        <taxon>Bacteroidota</taxon>
        <taxon>Flavobacteriia</taxon>
        <taxon>Flavobacteriales</taxon>
        <taxon>Flavobacteriaceae</taxon>
        <taxon>Cellulophaga</taxon>
    </lineage>
</organism>
<dbReference type="InterPro" id="IPR001608">
    <property type="entry name" value="Ala_racemase_N"/>
</dbReference>
<dbReference type="OrthoDB" id="9804072at2"/>
<dbReference type="Gene3D" id="3.20.20.10">
    <property type="entry name" value="Alanine racemase"/>
    <property type="match status" value="1"/>
</dbReference>
<evidence type="ECO:0000256" key="3">
    <source>
        <dbReference type="PIRSR" id="PIRSR004848-1"/>
    </source>
</evidence>
<dbReference type="Pfam" id="PF01168">
    <property type="entry name" value="Ala_racemase_N"/>
    <property type="match status" value="1"/>
</dbReference>
<evidence type="ECO:0000313" key="7">
    <source>
        <dbReference type="Proteomes" id="UP000183257"/>
    </source>
</evidence>
<comment type="similarity">
    <text evidence="2 4">Belongs to the pyridoxal phosphate-binding protein YggS/PROSC family.</text>
</comment>
<comment type="cofactor">
    <cofactor evidence="3">
        <name>pyridoxal 5'-phosphate</name>
        <dbReference type="ChEBI" id="CHEBI:597326"/>
    </cofactor>
</comment>
<accession>A0A1K1MV17</accession>
<sequence length="222" mass="25131">MSIKESLLEIKNSLPDTVTLVAVSKTKPVSDLEEAYAAGQRIFGENKIQEMTQKWEVMPKDIQWHMIGHVQTNKVKYMSEYVSLVHGVDSFKLLKEINKQAKKHNRVIECLLQMHIAEESTKFGLNKSELKDLIASDDFKSLDNIKVTGLMGMATFTEDTEQIKKEFGTLKQIYNTLQDIKSTNLDVKILSMGMSGDYKLAIEQGSTMVRIGSSIFGSRNYL</sequence>
<dbReference type="SUPFAM" id="SSF51419">
    <property type="entry name" value="PLP-binding barrel"/>
    <property type="match status" value="1"/>
</dbReference>
<evidence type="ECO:0000259" key="5">
    <source>
        <dbReference type="Pfam" id="PF01168"/>
    </source>
</evidence>
<feature type="domain" description="Alanine racemase N-terminal" evidence="5">
    <location>
        <begin position="3"/>
        <end position="219"/>
    </location>
</feature>
<feature type="modified residue" description="N6-(pyridoxal phosphate)lysine" evidence="2 3">
    <location>
        <position position="25"/>
    </location>
</feature>
<dbReference type="CDD" id="cd00635">
    <property type="entry name" value="PLPDE_III_YBL036c_like"/>
    <property type="match status" value="1"/>
</dbReference>
<keyword evidence="7" id="KW-1185">Reference proteome</keyword>
<evidence type="ECO:0000256" key="4">
    <source>
        <dbReference type="RuleBase" id="RU004514"/>
    </source>
</evidence>
<evidence type="ECO:0000313" key="6">
    <source>
        <dbReference type="EMBL" id="SFW26913.1"/>
    </source>
</evidence>
<evidence type="ECO:0000256" key="2">
    <source>
        <dbReference type="HAMAP-Rule" id="MF_02087"/>
    </source>
</evidence>
<dbReference type="RefSeq" id="WP_072302581.1">
    <property type="nucleotide sequence ID" value="NZ_FPIY01000001.1"/>
</dbReference>